<feature type="transmembrane region" description="Helical" evidence="1">
    <location>
        <begin position="127"/>
        <end position="149"/>
    </location>
</feature>
<evidence type="ECO:0000313" key="3">
    <source>
        <dbReference type="Proteomes" id="UP000183315"/>
    </source>
</evidence>
<keyword evidence="3" id="KW-1185">Reference proteome</keyword>
<evidence type="ECO:0000313" key="2">
    <source>
        <dbReference type="EMBL" id="SEJ46105.1"/>
    </source>
</evidence>
<reference evidence="3" key="1">
    <citation type="submission" date="2016-10" db="EMBL/GenBank/DDBJ databases">
        <authorList>
            <person name="Varghese N."/>
        </authorList>
    </citation>
    <scope>NUCLEOTIDE SEQUENCE [LARGE SCALE GENOMIC DNA]</scope>
    <source>
        <strain evidence="3">DSM 24868</strain>
    </source>
</reference>
<dbReference type="EMBL" id="FNZI01000004">
    <property type="protein sequence ID" value="SEJ46105.1"/>
    <property type="molecule type" value="Genomic_DNA"/>
</dbReference>
<keyword evidence="1" id="KW-1133">Transmembrane helix</keyword>
<keyword evidence="1" id="KW-0812">Transmembrane</keyword>
<protein>
    <submittedName>
        <fullName evidence="2">Uncharacterized protein</fullName>
    </submittedName>
</protein>
<dbReference type="AlphaFoldDB" id="A0A1H6ZB52"/>
<sequence>MDNTRRLDIPGARGKVEVEGVLGLLYKVRIDGDVVKRKRGAWAVPMRDRSTGRLTSNGVLPGFQTLRFNGEPILKMGAHVETAAKIAMFAPVILILFGFIGAIAAVLMFLTNVLVVKNPQMPAGMRIGLPVLNAFVMALLLNALIGLPFS</sequence>
<proteinExistence type="predicted"/>
<accession>A0A1H6ZB52</accession>
<gene>
    <name evidence="2" type="ORF">SAMN05421637_1859</name>
</gene>
<dbReference type="Proteomes" id="UP000183315">
    <property type="component" value="Unassembled WGS sequence"/>
</dbReference>
<keyword evidence="1" id="KW-0472">Membrane</keyword>
<name>A0A1H6ZB52_9MICO</name>
<evidence type="ECO:0000256" key="1">
    <source>
        <dbReference type="SAM" id="Phobius"/>
    </source>
</evidence>
<organism evidence="2 3">
    <name type="scientific">Demequina mangrovi</name>
    <dbReference type="NCBI Taxonomy" id="1043493"/>
    <lineage>
        <taxon>Bacteria</taxon>
        <taxon>Bacillati</taxon>
        <taxon>Actinomycetota</taxon>
        <taxon>Actinomycetes</taxon>
        <taxon>Micrococcales</taxon>
        <taxon>Demequinaceae</taxon>
        <taxon>Demequina</taxon>
    </lineage>
</organism>
<dbReference type="STRING" id="1043493.SAMN05421637_1859"/>
<dbReference type="RefSeq" id="WP_042214438.1">
    <property type="nucleotide sequence ID" value="NZ_BBLU01000006.1"/>
</dbReference>
<feature type="transmembrane region" description="Helical" evidence="1">
    <location>
        <begin position="86"/>
        <end position="115"/>
    </location>
</feature>
<dbReference type="OrthoDB" id="5146879at2"/>